<gene>
    <name evidence="2" type="ORF">SAMN04488123_12037</name>
</gene>
<protein>
    <submittedName>
        <fullName evidence="2">Uncharacterized protein</fullName>
    </submittedName>
</protein>
<organism evidence="2 3">
    <name type="scientific">Natribacillus halophilus</name>
    <dbReference type="NCBI Taxonomy" id="549003"/>
    <lineage>
        <taxon>Bacteria</taxon>
        <taxon>Bacillati</taxon>
        <taxon>Bacillota</taxon>
        <taxon>Bacilli</taxon>
        <taxon>Bacillales</taxon>
        <taxon>Bacillaceae</taxon>
        <taxon>Natribacillus</taxon>
    </lineage>
</organism>
<proteinExistence type="predicted"/>
<dbReference type="EMBL" id="FNEN01000020">
    <property type="protein sequence ID" value="SDJ20197.1"/>
    <property type="molecule type" value="Genomic_DNA"/>
</dbReference>
<keyword evidence="3" id="KW-1185">Reference proteome</keyword>
<dbReference type="Proteomes" id="UP000198853">
    <property type="component" value="Unassembled WGS sequence"/>
</dbReference>
<dbReference type="RefSeq" id="WP_090399682.1">
    <property type="nucleotide sequence ID" value="NZ_FNEN01000020.1"/>
</dbReference>
<dbReference type="AlphaFoldDB" id="A0A1G8RT96"/>
<name>A0A1G8RT96_9BACI</name>
<sequence length="61" mass="6984">MKDINNMTLRELVAFVTFATGKTEDQAMQMTMRELQGIGAQMQPKGQYGNIRSMQGHKRKH</sequence>
<dbReference type="OrthoDB" id="9936569at2"/>
<accession>A0A1G8RT96</accession>
<evidence type="ECO:0000313" key="2">
    <source>
        <dbReference type="EMBL" id="SDJ20197.1"/>
    </source>
</evidence>
<reference evidence="2 3" key="1">
    <citation type="submission" date="2016-10" db="EMBL/GenBank/DDBJ databases">
        <authorList>
            <person name="de Groot N.N."/>
        </authorList>
    </citation>
    <scope>NUCLEOTIDE SEQUENCE [LARGE SCALE GENOMIC DNA]</scope>
    <source>
        <strain evidence="2 3">DSM 21771</strain>
    </source>
</reference>
<evidence type="ECO:0000313" key="3">
    <source>
        <dbReference type="Proteomes" id="UP000198853"/>
    </source>
</evidence>
<evidence type="ECO:0000256" key="1">
    <source>
        <dbReference type="SAM" id="MobiDB-lite"/>
    </source>
</evidence>
<feature type="region of interest" description="Disordered" evidence="1">
    <location>
        <begin position="41"/>
        <end position="61"/>
    </location>
</feature>